<keyword evidence="5 6" id="KW-0472">Membrane</keyword>
<keyword evidence="7" id="KW-0328">Glycosyltransferase</keyword>
<keyword evidence="2 7" id="KW-0808">Transferase</keyword>
<evidence type="ECO:0000256" key="3">
    <source>
        <dbReference type="ARBA" id="ARBA00022692"/>
    </source>
</evidence>
<feature type="transmembrane region" description="Helical" evidence="6">
    <location>
        <begin position="12"/>
        <end position="32"/>
    </location>
</feature>
<evidence type="ECO:0000256" key="5">
    <source>
        <dbReference type="ARBA" id="ARBA00023136"/>
    </source>
</evidence>
<dbReference type="SUPFAM" id="SSF53448">
    <property type="entry name" value="Nucleotide-diphospho-sugar transferases"/>
    <property type="match status" value="1"/>
</dbReference>
<comment type="subcellular location">
    <subcellularLocation>
        <location evidence="1">Endomembrane system</location>
    </subcellularLocation>
</comment>
<name>A0ABW4Y904_9GAMM</name>
<dbReference type="EMBL" id="JBHUHX010000027">
    <property type="protein sequence ID" value="MFD2112488.1"/>
    <property type="molecule type" value="Genomic_DNA"/>
</dbReference>
<dbReference type="Pfam" id="PF13641">
    <property type="entry name" value="Glyco_tranf_2_3"/>
    <property type="match status" value="1"/>
</dbReference>
<feature type="transmembrane region" description="Helical" evidence="6">
    <location>
        <begin position="343"/>
        <end position="364"/>
    </location>
</feature>
<evidence type="ECO:0000256" key="4">
    <source>
        <dbReference type="ARBA" id="ARBA00022989"/>
    </source>
</evidence>
<feature type="transmembrane region" description="Helical" evidence="6">
    <location>
        <begin position="316"/>
        <end position="337"/>
    </location>
</feature>
<protein>
    <submittedName>
        <fullName evidence="7">Glycosyltransferase</fullName>
        <ecNumber evidence="7">2.4.-.-</ecNumber>
    </submittedName>
</protein>
<dbReference type="EC" id="2.4.-.-" evidence="7"/>
<keyword evidence="4 6" id="KW-1133">Transmembrane helix</keyword>
<reference evidence="8" key="1">
    <citation type="journal article" date="2019" name="Int. J. Syst. Evol. Microbiol.">
        <title>The Global Catalogue of Microorganisms (GCM) 10K type strain sequencing project: providing services to taxonomists for standard genome sequencing and annotation.</title>
        <authorList>
            <consortium name="The Broad Institute Genomics Platform"/>
            <consortium name="The Broad Institute Genome Sequencing Center for Infectious Disease"/>
            <person name="Wu L."/>
            <person name="Ma J."/>
        </authorList>
    </citation>
    <scope>NUCLEOTIDE SEQUENCE [LARGE SCALE GENOMIC DNA]</scope>
    <source>
        <strain evidence="8">KACC 12597</strain>
    </source>
</reference>
<dbReference type="RefSeq" id="WP_386026814.1">
    <property type="nucleotide sequence ID" value="NZ_JBHUHX010000027.1"/>
</dbReference>
<proteinExistence type="predicted"/>
<evidence type="ECO:0000256" key="1">
    <source>
        <dbReference type="ARBA" id="ARBA00004308"/>
    </source>
</evidence>
<comment type="caution">
    <text evidence="7">The sequence shown here is derived from an EMBL/GenBank/DDBJ whole genome shotgun (WGS) entry which is preliminary data.</text>
</comment>
<feature type="transmembrane region" description="Helical" evidence="6">
    <location>
        <begin position="450"/>
        <end position="474"/>
    </location>
</feature>
<keyword evidence="8" id="KW-1185">Reference proteome</keyword>
<evidence type="ECO:0000313" key="7">
    <source>
        <dbReference type="EMBL" id="MFD2112488.1"/>
    </source>
</evidence>
<dbReference type="PANTHER" id="PTHR32044">
    <property type="entry name" value="GLUCOMANNAN 4-BETA-MANNOSYLTRANSFERASE 9"/>
    <property type="match status" value="1"/>
</dbReference>
<keyword evidence="3 6" id="KW-0812">Transmembrane</keyword>
<dbReference type="PANTHER" id="PTHR32044:SF80">
    <property type="entry name" value="XYLOGLUCAN GLYCOSYLTRANSFERASE 2-RELATED"/>
    <property type="match status" value="1"/>
</dbReference>
<accession>A0ABW4Y904</accession>
<organism evidence="7 8">
    <name type="scientific">Thiorhodococcus fuscus</name>
    <dbReference type="NCBI Taxonomy" id="527200"/>
    <lineage>
        <taxon>Bacteria</taxon>
        <taxon>Pseudomonadati</taxon>
        <taxon>Pseudomonadota</taxon>
        <taxon>Gammaproteobacteria</taxon>
        <taxon>Chromatiales</taxon>
        <taxon>Chromatiaceae</taxon>
        <taxon>Thiorhodococcus</taxon>
    </lineage>
</organism>
<evidence type="ECO:0000256" key="2">
    <source>
        <dbReference type="ARBA" id="ARBA00022679"/>
    </source>
</evidence>
<dbReference type="Gene3D" id="3.90.550.10">
    <property type="entry name" value="Spore Coat Polysaccharide Biosynthesis Protein SpsA, Chain A"/>
    <property type="match status" value="1"/>
</dbReference>
<dbReference type="Proteomes" id="UP001597337">
    <property type="component" value="Unassembled WGS sequence"/>
</dbReference>
<dbReference type="GO" id="GO:0016757">
    <property type="term" value="F:glycosyltransferase activity"/>
    <property type="evidence" value="ECO:0007669"/>
    <property type="project" value="UniProtKB-KW"/>
</dbReference>
<gene>
    <name evidence="7" type="ORF">ACFSJC_11610</name>
</gene>
<evidence type="ECO:0000256" key="6">
    <source>
        <dbReference type="SAM" id="Phobius"/>
    </source>
</evidence>
<dbReference type="InterPro" id="IPR029044">
    <property type="entry name" value="Nucleotide-diphossugar_trans"/>
</dbReference>
<evidence type="ECO:0000313" key="8">
    <source>
        <dbReference type="Proteomes" id="UP001597337"/>
    </source>
</evidence>
<sequence>MLAAESSIELFLTLGLAILAIFSLNLALLTLIRLLTPARTLPIATPAESDLPKVLIQLPLFNEGELVERILGAVVAIDWPRDRLEIQVLDDSIDGSLALSRHAVAELHKEGVQIELLHRVDRTAFKAGALAAGLERSDAPFVAIFDADFIPPTDFLRKTVGALVAGSDLAYVQTRWAHINREESLLTRIQARLLDSHFCVEQEARWRLGLPVPFNGTCGVWRRAAILDAGGWEGDTLTEDLDLSLRARLRGWRSGYMKDVTVPGVLPVSTRAWRVQQFRWTKGFVQCSVKLTPRIWRDSPLPLWQRLMVSLQMGQPLAFVIGSACLFMGLPFMAGAAVGGETLGHVAIVTSILGFAAPIGFLVLAGPRSSLRRTATEVLGSLVLTSGLLLSNARAGVEALMGHQTEFVRTPKARSLQGGLVKMRWRNGAIELGAGLGLLGFTLLEQPLAVIYLAMVIGGLLGVGTMQMLDGVLLSKPVETRH</sequence>